<feature type="compositionally biased region" description="Polar residues" evidence="1">
    <location>
        <begin position="1"/>
        <end position="11"/>
    </location>
</feature>
<keyword evidence="2" id="KW-1185">Reference proteome</keyword>
<evidence type="ECO:0000313" key="2">
    <source>
        <dbReference type="Proteomes" id="UP001652583"/>
    </source>
</evidence>
<dbReference type="AlphaFoldDB" id="A0A6J1YBW7"/>
<reference evidence="3" key="1">
    <citation type="submission" date="2025-08" db="UniProtKB">
        <authorList>
            <consortium name="RefSeq"/>
        </authorList>
    </citation>
    <scope>IDENTIFICATION</scope>
    <source>
        <tissue evidence="3">Blood</tissue>
    </source>
</reference>
<feature type="region of interest" description="Disordered" evidence="1">
    <location>
        <begin position="1"/>
        <end position="68"/>
    </location>
</feature>
<protein>
    <submittedName>
        <fullName evidence="3">Coiled-coil domain-containing protein 201</fullName>
    </submittedName>
</protein>
<dbReference type="GeneID" id="113595571"/>
<proteinExistence type="predicted"/>
<evidence type="ECO:0000313" key="3">
    <source>
        <dbReference type="RefSeq" id="XP_026901820.2"/>
    </source>
</evidence>
<organism evidence="2 3">
    <name type="scientific">Acinonyx jubatus</name>
    <name type="common">Cheetah</name>
    <dbReference type="NCBI Taxonomy" id="32536"/>
    <lineage>
        <taxon>Eukaryota</taxon>
        <taxon>Metazoa</taxon>
        <taxon>Chordata</taxon>
        <taxon>Craniata</taxon>
        <taxon>Vertebrata</taxon>
        <taxon>Euteleostomi</taxon>
        <taxon>Mammalia</taxon>
        <taxon>Eutheria</taxon>
        <taxon>Laurasiatheria</taxon>
        <taxon>Carnivora</taxon>
        <taxon>Feliformia</taxon>
        <taxon>Felidae</taxon>
        <taxon>Felinae</taxon>
        <taxon>Acinonyx</taxon>
    </lineage>
</organism>
<dbReference type="RefSeq" id="XP_026901820.2">
    <property type="nucleotide sequence ID" value="XM_027046019.2"/>
</dbReference>
<evidence type="ECO:0000256" key="1">
    <source>
        <dbReference type="SAM" id="MobiDB-lite"/>
    </source>
</evidence>
<gene>
    <name evidence="3" type="primary">CCDC201</name>
</gene>
<feature type="region of interest" description="Disordered" evidence="1">
    <location>
        <begin position="181"/>
        <end position="202"/>
    </location>
</feature>
<sequence>MESGAQVSGLKSTAEDEGPSSVTSQLSPRNVPKHSTPRDATPSLHRRPPGRVPYRPEGSPVAESPLPESLSWSTMATFRNLQLSTVWPAPTSDPWDPEEDPPTPTSVTRRQRQAESGGARSRSPHLRLPRVPNTSGKRRRDPKELAAVTERVRQWEVRLLRDIEEATHHELTIEDDCILGPGQEALCSGAPAASPPSTGFKP</sequence>
<feature type="region of interest" description="Disordered" evidence="1">
    <location>
        <begin position="84"/>
        <end position="147"/>
    </location>
</feature>
<dbReference type="Proteomes" id="UP001652583">
    <property type="component" value="Chromosome A2"/>
</dbReference>
<dbReference type="KEGG" id="aju:113595571"/>
<name>A0A6J1YBW7_ACIJB</name>
<accession>A0A6J1YBW7</accession>